<protein>
    <recommendedName>
        <fullName evidence="1">C1q domain-containing protein</fullName>
    </recommendedName>
</protein>
<dbReference type="EMBL" id="JAUSSU010000017">
    <property type="protein sequence ID" value="MDQ0116254.1"/>
    <property type="molecule type" value="Genomic_DNA"/>
</dbReference>
<accession>A0ABT9U9C6</accession>
<reference evidence="2 3" key="1">
    <citation type="submission" date="2023-07" db="EMBL/GenBank/DDBJ databases">
        <title>Sorghum-associated microbial communities from plants grown in Nebraska, USA.</title>
        <authorList>
            <person name="Schachtman D."/>
        </authorList>
    </citation>
    <scope>NUCLEOTIDE SEQUENCE [LARGE SCALE GENOMIC DNA]</scope>
    <source>
        <strain evidence="2 3">CC482</strain>
    </source>
</reference>
<dbReference type="RefSeq" id="WP_307208303.1">
    <property type="nucleotide sequence ID" value="NZ_JAUSSU010000017.1"/>
</dbReference>
<keyword evidence="3" id="KW-1185">Reference proteome</keyword>
<name>A0ABT9U9C6_PAEHA</name>
<gene>
    <name evidence="2" type="ORF">J2T15_005730</name>
</gene>
<proteinExistence type="predicted"/>
<comment type="caution">
    <text evidence="2">The sequence shown here is derived from an EMBL/GenBank/DDBJ whole genome shotgun (WGS) entry which is preliminary data.</text>
</comment>
<dbReference type="InterPro" id="IPR001073">
    <property type="entry name" value="C1q_dom"/>
</dbReference>
<dbReference type="PROSITE" id="PS50871">
    <property type="entry name" value="C1Q"/>
    <property type="match status" value="1"/>
</dbReference>
<evidence type="ECO:0000313" key="2">
    <source>
        <dbReference type="EMBL" id="MDQ0116254.1"/>
    </source>
</evidence>
<dbReference type="Gene3D" id="2.60.120.40">
    <property type="match status" value="1"/>
</dbReference>
<dbReference type="Proteomes" id="UP001229346">
    <property type="component" value="Unassembled WGS sequence"/>
</dbReference>
<evidence type="ECO:0000259" key="1">
    <source>
        <dbReference type="PROSITE" id="PS50871"/>
    </source>
</evidence>
<feature type="domain" description="C1q" evidence="1">
    <location>
        <begin position="57"/>
        <end position="199"/>
    </location>
</feature>
<evidence type="ECO:0000313" key="3">
    <source>
        <dbReference type="Proteomes" id="UP001229346"/>
    </source>
</evidence>
<sequence length="199" mass="21699">MTKLIVRKSIVKKRSVTFKKTKTISASIVTKFTSKKKCAPKRAVKCISCKRFVRKNAVKGASAFRAIANQGQTVPPGMIVQVLFQNEDFDVNNEYNPLTSTFRPRKSGIYSLMAAVTFALMNATPPVNAELIIRVNGMSQISDFEVFSTTAGVIDASGILRLNAGDNVQVFIVFSGFVPEGSVVILSGIGTRFEGARIR</sequence>
<organism evidence="2 3">
    <name type="scientific">Paenibacillus harenae</name>
    <dbReference type="NCBI Taxonomy" id="306543"/>
    <lineage>
        <taxon>Bacteria</taxon>
        <taxon>Bacillati</taxon>
        <taxon>Bacillota</taxon>
        <taxon>Bacilli</taxon>
        <taxon>Bacillales</taxon>
        <taxon>Paenibacillaceae</taxon>
        <taxon>Paenibacillus</taxon>
    </lineage>
</organism>
<dbReference type="SUPFAM" id="SSF49842">
    <property type="entry name" value="TNF-like"/>
    <property type="match status" value="1"/>
</dbReference>
<dbReference type="InterPro" id="IPR008983">
    <property type="entry name" value="Tumour_necrosis_fac-like_dom"/>
</dbReference>